<sequence length="128" mass="14196">MFIFFIKTKSSSSHGNYEFGSVKKTDPQAPWSGQVDLCHERPRFSSVTTGRLLGPGGRRVETDAPPLTQPTPTSPSPTSCSTPHANQPPPTRYYDPPGVYARTHATHARWKTTGTWVLDPGFWLKIPM</sequence>
<dbReference type="EMBL" id="BMAV01024643">
    <property type="protein sequence ID" value="GFS34866.1"/>
    <property type="molecule type" value="Genomic_DNA"/>
</dbReference>
<feature type="region of interest" description="Disordered" evidence="1">
    <location>
        <begin position="10"/>
        <end position="29"/>
    </location>
</feature>
<evidence type="ECO:0000256" key="1">
    <source>
        <dbReference type="SAM" id="MobiDB-lite"/>
    </source>
</evidence>
<name>A0A8X6J4R2_9ARAC</name>
<dbReference type="Proteomes" id="UP000886998">
    <property type="component" value="Unassembled WGS sequence"/>
</dbReference>
<gene>
    <name evidence="2" type="ORF">TNIN_388551</name>
</gene>
<evidence type="ECO:0000313" key="2">
    <source>
        <dbReference type="EMBL" id="GFS34866.1"/>
    </source>
</evidence>
<organism evidence="2 3">
    <name type="scientific">Trichonephila inaurata madagascariensis</name>
    <dbReference type="NCBI Taxonomy" id="2747483"/>
    <lineage>
        <taxon>Eukaryota</taxon>
        <taxon>Metazoa</taxon>
        <taxon>Ecdysozoa</taxon>
        <taxon>Arthropoda</taxon>
        <taxon>Chelicerata</taxon>
        <taxon>Arachnida</taxon>
        <taxon>Araneae</taxon>
        <taxon>Araneomorphae</taxon>
        <taxon>Entelegynae</taxon>
        <taxon>Araneoidea</taxon>
        <taxon>Nephilidae</taxon>
        <taxon>Trichonephila</taxon>
        <taxon>Trichonephila inaurata</taxon>
    </lineage>
</organism>
<keyword evidence="3" id="KW-1185">Reference proteome</keyword>
<accession>A0A8X6J4R2</accession>
<comment type="caution">
    <text evidence="2">The sequence shown here is derived from an EMBL/GenBank/DDBJ whole genome shotgun (WGS) entry which is preliminary data.</text>
</comment>
<evidence type="ECO:0000313" key="3">
    <source>
        <dbReference type="Proteomes" id="UP000886998"/>
    </source>
</evidence>
<reference evidence="2" key="1">
    <citation type="submission" date="2020-08" db="EMBL/GenBank/DDBJ databases">
        <title>Multicomponent nature underlies the extraordinary mechanical properties of spider dragline silk.</title>
        <authorList>
            <person name="Kono N."/>
            <person name="Nakamura H."/>
            <person name="Mori M."/>
            <person name="Yoshida Y."/>
            <person name="Ohtoshi R."/>
            <person name="Malay A.D."/>
            <person name="Moran D.A.P."/>
            <person name="Tomita M."/>
            <person name="Numata K."/>
            <person name="Arakawa K."/>
        </authorList>
    </citation>
    <scope>NUCLEOTIDE SEQUENCE</scope>
</reference>
<proteinExistence type="predicted"/>
<feature type="region of interest" description="Disordered" evidence="1">
    <location>
        <begin position="46"/>
        <end position="97"/>
    </location>
</feature>
<dbReference type="AlphaFoldDB" id="A0A8X6J4R2"/>
<protein>
    <submittedName>
        <fullName evidence="2">Uncharacterized protein</fullName>
    </submittedName>
</protein>